<evidence type="ECO:0000313" key="1">
    <source>
        <dbReference type="Proteomes" id="UP000085678"/>
    </source>
</evidence>
<dbReference type="AlphaFoldDB" id="A0A1S3HW63"/>
<dbReference type="Proteomes" id="UP000085678">
    <property type="component" value="Unplaced"/>
</dbReference>
<accession>A0A1S3HW63</accession>
<name>A0A1S3HW63_LINAN</name>
<reference evidence="2" key="1">
    <citation type="submission" date="2025-08" db="UniProtKB">
        <authorList>
            <consortium name="RefSeq"/>
        </authorList>
    </citation>
    <scope>IDENTIFICATION</scope>
    <source>
        <tissue evidence="2">Gonads</tissue>
    </source>
</reference>
<keyword evidence="1" id="KW-1185">Reference proteome</keyword>
<dbReference type="GeneID" id="106158722"/>
<evidence type="ECO:0000313" key="2">
    <source>
        <dbReference type="RefSeq" id="XP_013390258.1"/>
    </source>
</evidence>
<sequence>MNIILPYVIPMLLGRTFNITSDKVGTDIFPAGFQPTSINKQRTTSSHKMVETSRQARDFLNVGGELSLKIKSGMLSIKGSGEYLKDEQSRSKRIEVLTKVHFETVTETIPSSLRPVRGWTLKGPQSLGSHYVRSITYGGELVASLIFTAETTQEYQKIKAALSVGIPIYGPFGLDVEGDFGRTVKEMKDKTTLDIKYFANVPVDIVPTDMDSFGKLVERFPDMVKKVNNGKGVPVRAELVPLHSLSSKYIDYLVDGSLRSELDSIELRFDDLRGASAAMRDWLSRLPSVTAAQEQEIAAFDKKVNDILEVFYDVIAKMDLSQQSGRRAQFDPAYNAYNAGGFGIPGTYMRQWNSIRSRIETGNVIVGK</sequence>
<organism evidence="1 2">
    <name type="scientific">Lingula anatina</name>
    <name type="common">Brachiopod</name>
    <name type="synonym">Lingula unguis</name>
    <dbReference type="NCBI Taxonomy" id="7574"/>
    <lineage>
        <taxon>Eukaryota</taxon>
        <taxon>Metazoa</taxon>
        <taxon>Spiralia</taxon>
        <taxon>Lophotrochozoa</taxon>
        <taxon>Brachiopoda</taxon>
        <taxon>Linguliformea</taxon>
        <taxon>Lingulata</taxon>
        <taxon>Lingulida</taxon>
        <taxon>Linguloidea</taxon>
        <taxon>Lingulidae</taxon>
        <taxon>Lingula</taxon>
    </lineage>
</organism>
<gene>
    <name evidence="2" type="primary">LOC106158722</name>
</gene>
<protein>
    <submittedName>
        <fullName evidence="2">Uncharacterized protein LOC106158722 isoform X2</fullName>
    </submittedName>
</protein>
<dbReference type="OrthoDB" id="6423392at2759"/>
<dbReference type="RefSeq" id="XP_013390258.1">
    <property type="nucleotide sequence ID" value="XM_013534804.1"/>
</dbReference>
<proteinExistence type="predicted"/>